<dbReference type="PANTHER" id="PTHR10344:SF4">
    <property type="entry name" value="UMP-CMP KINASE 2, MITOCHONDRIAL"/>
    <property type="match status" value="1"/>
</dbReference>
<evidence type="ECO:0000256" key="4">
    <source>
        <dbReference type="ARBA" id="ARBA00022679"/>
    </source>
</evidence>
<evidence type="ECO:0000313" key="13">
    <source>
        <dbReference type="EMBL" id="TCG10940.1"/>
    </source>
</evidence>
<evidence type="ECO:0000256" key="7">
    <source>
        <dbReference type="ARBA" id="ARBA00022777"/>
    </source>
</evidence>
<comment type="catalytic activity">
    <reaction evidence="9 11">
        <text>dTMP + ATP = dTDP + ADP</text>
        <dbReference type="Rhea" id="RHEA:13517"/>
        <dbReference type="ChEBI" id="CHEBI:30616"/>
        <dbReference type="ChEBI" id="CHEBI:58369"/>
        <dbReference type="ChEBI" id="CHEBI:63528"/>
        <dbReference type="ChEBI" id="CHEBI:456216"/>
        <dbReference type="EC" id="2.7.4.9"/>
    </reaction>
</comment>
<keyword evidence="6 11" id="KW-0547">Nucleotide-binding</keyword>
<dbReference type="InterPro" id="IPR018095">
    <property type="entry name" value="Thymidylate_kin_CS"/>
</dbReference>
<evidence type="ECO:0000256" key="10">
    <source>
        <dbReference type="ARBA" id="ARBA00057735"/>
    </source>
</evidence>
<keyword evidence="8 11" id="KW-0067">ATP-binding</keyword>
<evidence type="ECO:0000256" key="5">
    <source>
        <dbReference type="ARBA" id="ARBA00022727"/>
    </source>
</evidence>
<organism evidence="13 14">
    <name type="scientific">Mycoplasma marinum</name>
    <dbReference type="NCBI Taxonomy" id="1937190"/>
    <lineage>
        <taxon>Bacteria</taxon>
        <taxon>Bacillati</taxon>
        <taxon>Mycoplasmatota</taxon>
        <taxon>Mollicutes</taxon>
        <taxon>Mycoplasmataceae</taxon>
        <taxon>Mycoplasma</taxon>
    </lineage>
</organism>
<evidence type="ECO:0000256" key="6">
    <source>
        <dbReference type="ARBA" id="ARBA00022741"/>
    </source>
</evidence>
<evidence type="ECO:0000256" key="1">
    <source>
        <dbReference type="ARBA" id="ARBA00009776"/>
    </source>
</evidence>
<accession>A0A4R0XRB6</accession>
<comment type="function">
    <text evidence="10 11">Phosphorylation of dTMP to form dTDP in both de novo and salvage pathways of dTTP synthesis.</text>
</comment>
<name>A0A4R0XRB6_9MOLU</name>
<dbReference type="PANTHER" id="PTHR10344">
    <property type="entry name" value="THYMIDYLATE KINASE"/>
    <property type="match status" value="1"/>
</dbReference>
<dbReference type="RefSeq" id="WP_131599374.1">
    <property type="nucleotide sequence ID" value="NZ_CBDBYK010000021.1"/>
</dbReference>
<dbReference type="SUPFAM" id="SSF52540">
    <property type="entry name" value="P-loop containing nucleoside triphosphate hydrolases"/>
    <property type="match status" value="1"/>
</dbReference>
<feature type="domain" description="Thymidylate kinase-like" evidence="12">
    <location>
        <begin position="9"/>
        <end position="200"/>
    </location>
</feature>
<evidence type="ECO:0000256" key="2">
    <source>
        <dbReference type="ARBA" id="ARBA00012980"/>
    </source>
</evidence>
<dbReference type="GO" id="GO:0006227">
    <property type="term" value="P:dUDP biosynthetic process"/>
    <property type="evidence" value="ECO:0007669"/>
    <property type="project" value="TreeGrafter"/>
</dbReference>
<proteinExistence type="inferred from homology"/>
<comment type="similarity">
    <text evidence="1 11">Belongs to the thymidylate kinase family.</text>
</comment>
<evidence type="ECO:0000313" key="14">
    <source>
        <dbReference type="Proteomes" id="UP000294192"/>
    </source>
</evidence>
<dbReference type="GO" id="GO:0005524">
    <property type="term" value="F:ATP binding"/>
    <property type="evidence" value="ECO:0007669"/>
    <property type="project" value="UniProtKB-UniRule"/>
</dbReference>
<dbReference type="GO" id="GO:0005829">
    <property type="term" value="C:cytosol"/>
    <property type="evidence" value="ECO:0007669"/>
    <property type="project" value="TreeGrafter"/>
</dbReference>
<keyword evidence="4 11" id="KW-0808">Transferase</keyword>
<reference evidence="13 14" key="1">
    <citation type="submission" date="2018-02" db="EMBL/GenBank/DDBJ databases">
        <title>Mycoplasma marinum and Mycoplasma todarodis sp. nov., moderately halophilic and psychrotolerant mycoplasmas isolated from cephalopods.</title>
        <authorList>
            <person name="Viver T."/>
        </authorList>
    </citation>
    <scope>NUCLEOTIDE SEQUENCE [LARGE SCALE GENOMIC DNA]</scope>
    <source>
        <strain evidence="13 14">PE</strain>
    </source>
</reference>
<evidence type="ECO:0000256" key="3">
    <source>
        <dbReference type="ARBA" id="ARBA00017144"/>
    </source>
</evidence>
<dbReference type="EC" id="2.7.4.9" evidence="2 11"/>
<dbReference type="InterPro" id="IPR039430">
    <property type="entry name" value="Thymidylate_kin-like_dom"/>
</dbReference>
<dbReference type="Pfam" id="PF02223">
    <property type="entry name" value="Thymidylate_kin"/>
    <property type="match status" value="1"/>
</dbReference>
<keyword evidence="14" id="KW-1185">Reference proteome</keyword>
<dbReference type="GO" id="GO:0006235">
    <property type="term" value="P:dTTP biosynthetic process"/>
    <property type="evidence" value="ECO:0007669"/>
    <property type="project" value="UniProtKB-UniRule"/>
</dbReference>
<dbReference type="InterPro" id="IPR018094">
    <property type="entry name" value="Thymidylate_kinase"/>
</dbReference>
<sequence length="211" mass="23860">MSKPLFVTFEGPDGSGKTTALNGLVKYLQKNRNDIDFIFTREPGGSQNPAAEKIRKIILDKNNIIDDKSEALLYASARRLHLEQTVWPALKENKIVLCDRYIDSSLAYQGEGRGLGIEFVKELNNLATDSTWPNLTIFFDITPEAAMERAADRAPQDRLELAGARFHKKVYEGYKKVISSSPERFRVIDATKSREEVLEDVITIIKEEVLI</sequence>
<dbReference type="NCBIfam" id="TIGR00041">
    <property type="entry name" value="DTMP_kinase"/>
    <property type="match status" value="1"/>
</dbReference>
<keyword evidence="7 11" id="KW-0418">Kinase</keyword>
<keyword evidence="5 11" id="KW-0545">Nucleotide biosynthesis</keyword>
<dbReference type="EMBL" id="PSZO01000017">
    <property type="protein sequence ID" value="TCG10940.1"/>
    <property type="molecule type" value="Genomic_DNA"/>
</dbReference>
<dbReference type="GO" id="GO:0004798">
    <property type="term" value="F:dTMP kinase activity"/>
    <property type="evidence" value="ECO:0007669"/>
    <property type="project" value="UniProtKB-UniRule"/>
</dbReference>
<feature type="binding site" evidence="11">
    <location>
        <begin position="11"/>
        <end position="18"/>
    </location>
    <ligand>
        <name>ATP</name>
        <dbReference type="ChEBI" id="CHEBI:30616"/>
    </ligand>
</feature>
<dbReference type="PROSITE" id="PS01331">
    <property type="entry name" value="THYMIDYLATE_KINASE"/>
    <property type="match status" value="1"/>
</dbReference>
<dbReference type="FunFam" id="3.40.50.300:FF:000225">
    <property type="entry name" value="Thymidylate kinase"/>
    <property type="match status" value="1"/>
</dbReference>
<dbReference type="Gene3D" id="3.40.50.300">
    <property type="entry name" value="P-loop containing nucleotide triphosphate hydrolases"/>
    <property type="match status" value="1"/>
</dbReference>
<dbReference type="HAMAP" id="MF_00165">
    <property type="entry name" value="Thymidylate_kinase"/>
    <property type="match status" value="1"/>
</dbReference>
<evidence type="ECO:0000259" key="12">
    <source>
        <dbReference type="Pfam" id="PF02223"/>
    </source>
</evidence>
<protein>
    <recommendedName>
        <fullName evidence="3 11">Thymidylate kinase</fullName>
        <ecNumber evidence="2 11">2.7.4.9</ecNumber>
    </recommendedName>
    <alternativeName>
        <fullName evidence="11">dTMP kinase</fullName>
    </alternativeName>
</protein>
<dbReference type="Proteomes" id="UP000294192">
    <property type="component" value="Unassembled WGS sequence"/>
</dbReference>
<evidence type="ECO:0000256" key="9">
    <source>
        <dbReference type="ARBA" id="ARBA00048743"/>
    </source>
</evidence>
<dbReference type="InterPro" id="IPR027417">
    <property type="entry name" value="P-loop_NTPase"/>
</dbReference>
<evidence type="ECO:0000256" key="8">
    <source>
        <dbReference type="ARBA" id="ARBA00022840"/>
    </source>
</evidence>
<dbReference type="GO" id="GO:0006233">
    <property type="term" value="P:dTDP biosynthetic process"/>
    <property type="evidence" value="ECO:0007669"/>
    <property type="project" value="InterPro"/>
</dbReference>
<comment type="caution">
    <text evidence="13">The sequence shown here is derived from an EMBL/GenBank/DDBJ whole genome shotgun (WGS) entry which is preliminary data.</text>
</comment>
<evidence type="ECO:0000256" key="11">
    <source>
        <dbReference type="HAMAP-Rule" id="MF_00165"/>
    </source>
</evidence>
<dbReference type="OrthoDB" id="9774907at2"/>
<dbReference type="CDD" id="cd01672">
    <property type="entry name" value="TMPK"/>
    <property type="match status" value="1"/>
</dbReference>
<dbReference type="AlphaFoldDB" id="A0A4R0XRB6"/>
<gene>
    <name evidence="11" type="primary">tmk</name>
    <name evidence="13" type="ORF">C4B24_03460</name>
</gene>